<feature type="transmembrane region" description="Helical" evidence="1">
    <location>
        <begin position="71"/>
        <end position="88"/>
    </location>
</feature>
<feature type="transmembrane region" description="Helical" evidence="1">
    <location>
        <begin position="94"/>
        <end position="114"/>
    </location>
</feature>
<sequence>MFAYSSNTSLIIMNFVTKKGKYQFLLALCGIIWIIFLMKILQIDSQSYIFPDSDNYRESARMWYFEHKVHYYRPLFMAIISGIPYLFGGDDASVYQFSFYMNVFSWIGTAILLFSFVKKYVNNKTAFLLSLCYYTFFGIALLNFHLLTENIFTFLSLLSFFLIDQYNIKQKFYYLSLAICILLLLILIKPSITFFSFFVLLYYSKTIWNNLKSPYIFFILLGVFSLICQNILMKKQFGNYTVSYIDGVTYYNYLGAKATAYKENISFDEAYNKRAHTMETLTFSQQKQYALHDFLEQLTSNKSNLAKAYLSNIIDNTKSASGSIIIYSNVNQNAYHNTVQQIFIFLSKYQNRFLTIAGFLLALYFTKKYYTTNTVYTLMALYILYTIVVSGVSCTQGDRFHIVFFSITCLFIVKYLKEKHIFDKKLF</sequence>
<feature type="transmembrane region" description="Helical" evidence="1">
    <location>
        <begin position="215"/>
        <end position="233"/>
    </location>
</feature>
<feature type="transmembrane region" description="Helical" evidence="1">
    <location>
        <begin position="22"/>
        <end position="41"/>
    </location>
</feature>
<keyword evidence="1" id="KW-1133">Transmembrane helix</keyword>
<evidence type="ECO:0000313" key="3">
    <source>
        <dbReference type="Proteomes" id="UP000237056"/>
    </source>
</evidence>
<dbReference type="AlphaFoldDB" id="A0A2S4N7M9"/>
<dbReference type="EMBL" id="PQNY01000008">
    <property type="protein sequence ID" value="POS01710.1"/>
    <property type="molecule type" value="Genomic_DNA"/>
</dbReference>
<keyword evidence="3" id="KW-1185">Reference proteome</keyword>
<gene>
    <name evidence="2" type="ORF">Q361_10835</name>
</gene>
<accession>A0A2S4N7M9</accession>
<feature type="transmembrane region" description="Helical" evidence="1">
    <location>
        <begin position="399"/>
        <end position="416"/>
    </location>
</feature>
<feature type="transmembrane region" description="Helical" evidence="1">
    <location>
        <begin position="175"/>
        <end position="203"/>
    </location>
</feature>
<protein>
    <submittedName>
        <fullName evidence="2">Dolichyl-phosphate-mannose-protein mannosyltransferase</fullName>
    </submittedName>
</protein>
<comment type="caution">
    <text evidence="2">The sequence shown here is derived from an EMBL/GenBank/DDBJ whole genome shotgun (WGS) entry which is preliminary data.</text>
</comment>
<evidence type="ECO:0000313" key="2">
    <source>
        <dbReference type="EMBL" id="POS01710.1"/>
    </source>
</evidence>
<organism evidence="2 3">
    <name type="scientific">Flavobacterium croceum DSM 17960</name>
    <dbReference type="NCBI Taxonomy" id="1121886"/>
    <lineage>
        <taxon>Bacteria</taxon>
        <taxon>Pseudomonadati</taxon>
        <taxon>Bacteroidota</taxon>
        <taxon>Flavobacteriia</taxon>
        <taxon>Flavobacteriales</taxon>
        <taxon>Flavobacteriaceae</taxon>
        <taxon>Flavobacterium</taxon>
    </lineage>
</organism>
<reference evidence="2 3" key="1">
    <citation type="submission" date="2018-01" db="EMBL/GenBank/DDBJ databases">
        <title>Genomic Encyclopedia of Type Strains, Phase I: the one thousand microbial genomes (KMG-I) project.</title>
        <authorList>
            <person name="Goeker M."/>
        </authorList>
    </citation>
    <scope>NUCLEOTIDE SEQUENCE [LARGE SCALE GENOMIC DNA]</scope>
    <source>
        <strain evidence="2 3">DSM 17960</strain>
    </source>
</reference>
<feature type="transmembrane region" description="Helical" evidence="1">
    <location>
        <begin position="375"/>
        <end position="393"/>
    </location>
</feature>
<keyword evidence="1" id="KW-0812">Transmembrane</keyword>
<keyword evidence="1" id="KW-0472">Membrane</keyword>
<name>A0A2S4N7M9_9FLAO</name>
<dbReference type="Proteomes" id="UP000237056">
    <property type="component" value="Unassembled WGS sequence"/>
</dbReference>
<evidence type="ECO:0000256" key="1">
    <source>
        <dbReference type="SAM" id="Phobius"/>
    </source>
</evidence>
<keyword evidence="2" id="KW-0328">Glycosyltransferase</keyword>
<keyword evidence="2" id="KW-0808">Transferase</keyword>
<proteinExistence type="predicted"/>
<dbReference type="GO" id="GO:0016757">
    <property type="term" value="F:glycosyltransferase activity"/>
    <property type="evidence" value="ECO:0007669"/>
    <property type="project" value="UniProtKB-KW"/>
</dbReference>